<sequence>MMEQIKMRRSIRKYLDKSIKDATIIQLIESARLAPSGSNTQPWHFIIVKSESAKQKLAEVSHDQKWMLSAPVFIVCVADICSRINGDIHLTLDENSPQEEVKQIIRDTSIAIEHILLEASNLDLGTCWVAWFTQKEIRPILNIPSDKYVVGVITVGYTDEKPTPRPRKELEEIIHYENW</sequence>
<dbReference type="InterPro" id="IPR029479">
    <property type="entry name" value="Nitroreductase"/>
</dbReference>
<evidence type="ECO:0000313" key="4">
    <source>
        <dbReference type="EMBL" id="EIW18792.1"/>
    </source>
</evidence>
<evidence type="ECO:0000256" key="2">
    <source>
        <dbReference type="ARBA" id="ARBA00023002"/>
    </source>
</evidence>
<evidence type="ECO:0000256" key="1">
    <source>
        <dbReference type="ARBA" id="ARBA00007118"/>
    </source>
</evidence>
<dbReference type="InterPro" id="IPR000415">
    <property type="entry name" value="Nitroreductase-like"/>
</dbReference>
<dbReference type="GO" id="GO:0016491">
    <property type="term" value="F:oxidoreductase activity"/>
    <property type="evidence" value="ECO:0007669"/>
    <property type="project" value="UniProtKB-KW"/>
</dbReference>
<dbReference type="SUPFAM" id="SSF55469">
    <property type="entry name" value="FMN-dependent nitroreductase-like"/>
    <property type="match status" value="1"/>
</dbReference>
<keyword evidence="2" id="KW-0560">Oxidoreductase</keyword>
<keyword evidence="5" id="KW-1185">Reference proteome</keyword>
<evidence type="ECO:0000313" key="5">
    <source>
        <dbReference type="Proteomes" id="UP000004324"/>
    </source>
</evidence>
<organism evidence="4 5">
    <name type="scientific">Pelosinus fermentans B4</name>
    <dbReference type="NCBI Taxonomy" id="1149862"/>
    <lineage>
        <taxon>Bacteria</taxon>
        <taxon>Bacillati</taxon>
        <taxon>Bacillota</taxon>
        <taxon>Negativicutes</taxon>
        <taxon>Selenomonadales</taxon>
        <taxon>Sporomusaceae</taxon>
        <taxon>Pelosinus</taxon>
    </lineage>
</organism>
<dbReference type="PATRIC" id="fig|1149862.3.peg.1734"/>
<accession>I9B0X6</accession>
<comment type="caution">
    <text evidence="4">The sequence shown here is derived from an EMBL/GenBank/DDBJ whole genome shotgun (WGS) entry which is preliminary data.</text>
</comment>
<name>I9B0X6_9FIRM</name>
<dbReference type="Pfam" id="PF00881">
    <property type="entry name" value="Nitroreductase"/>
    <property type="match status" value="1"/>
</dbReference>
<proteinExistence type="inferred from homology"/>
<dbReference type="OrthoDB" id="9812105at2"/>
<feature type="domain" description="Nitroreductase" evidence="3">
    <location>
        <begin position="5"/>
        <end position="157"/>
    </location>
</feature>
<dbReference type="AlphaFoldDB" id="I9B0X6"/>
<reference evidence="4 5" key="1">
    <citation type="journal article" date="2012" name="J. Bacteriol.">
        <title>Draft Genome Sequences for Two Metal-Reducing Pelosinus fermentans Strains Isolated from a Cr(VI)-Contaminated Site and for Type Strain R7.</title>
        <authorList>
            <person name="Brown S.D."/>
            <person name="Podar M."/>
            <person name="Klingeman D.M."/>
            <person name="Johnson C.M."/>
            <person name="Yang Z.K."/>
            <person name="Utturkar S.M."/>
            <person name="Land M.L."/>
            <person name="Mosher J.J."/>
            <person name="Hurt R.A.Jr."/>
            <person name="Phelps T.J."/>
            <person name="Palumbo A.V."/>
            <person name="Arkin A.P."/>
            <person name="Hazen T.C."/>
            <person name="Elias D.A."/>
        </authorList>
    </citation>
    <scope>NUCLEOTIDE SEQUENCE [LARGE SCALE GENOMIC DNA]</scope>
    <source>
        <strain evidence="4 5">B4</strain>
    </source>
</reference>
<dbReference type="Proteomes" id="UP000004324">
    <property type="component" value="Unassembled WGS sequence"/>
</dbReference>
<dbReference type="PANTHER" id="PTHR43673">
    <property type="entry name" value="NAD(P)H NITROREDUCTASE YDGI-RELATED"/>
    <property type="match status" value="1"/>
</dbReference>
<gene>
    <name evidence="4" type="ORF">FB4_0317</name>
</gene>
<dbReference type="Gene3D" id="3.40.109.10">
    <property type="entry name" value="NADH Oxidase"/>
    <property type="match status" value="1"/>
</dbReference>
<comment type="similarity">
    <text evidence="1">Belongs to the nitroreductase family.</text>
</comment>
<evidence type="ECO:0000259" key="3">
    <source>
        <dbReference type="Pfam" id="PF00881"/>
    </source>
</evidence>
<dbReference type="PANTHER" id="PTHR43673:SF10">
    <property type="entry name" value="NADH DEHYDROGENASE_NAD(P)H NITROREDUCTASE XCC3605-RELATED"/>
    <property type="match status" value="1"/>
</dbReference>
<dbReference type="EMBL" id="AKVJ01000022">
    <property type="protein sequence ID" value="EIW18792.1"/>
    <property type="molecule type" value="Genomic_DNA"/>
</dbReference>
<dbReference type="RefSeq" id="WP_007933179.1">
    <property type="nucleotide sequence ID" value="NZ_AKVJ01000022.1"/>
</dbReference>
<protein>
    <submittedName>
        <fullName evidence="4">Nitroreductase</fullName>
    </submittedName>
</protein>